<feature type="transmembrane region" description="Helical" evidence="7">
    <location>
        <begin position="6"/>
        <end position="32"/>
    </location>
</feature>
<feature type="transmembrane region" description="Helical" evidence="7">
    <location>
        <begin position="203"/>
        <end position="223"/>
    </location>
</feature>
<keyword evidence="3" id="KW-1003">Cell membrane</keyword>
<evidence type="ECO:0000256" key="6">
    <source>
        <dbReference type="ARBA" id="ARBA00023136"/>
    </source>
</evidence>
<feature type="transmembrane region" description="Helical" evidence="7">
    <location>
        <begin position="77"/>
        <end position="102"/>
    </location>
</feature>
<dbReference type="GO" id="GO:0019646">
    <property type="term" value="P:aerobic electron transport chain"/>
    <property type="evidence" value="ECO:0007669"/>
    <property type="project" value="TreeGrafter"/>
</dbReference>
<keyword evidence="6 7" id="KW-0472">Membrane</keyword>
<dbReference type="EMBL" id="FQYY01000002">
    <property type="protein sequence ID" value="SHI53263.1"/>
    <property type="molecule type" value="Genomic_DNA"/>
</dbReference>
<evidence type="ECO:0000313" key="9">
    <source>
        <dbReference type="Proteomes" id="UP000184225"/>
    </source>
</evidence>
<dbReference type="RefSeq" id="WP_073148501.1">
    <property type="nucleotide sequence ID" value="NZ_FQYY01000002.1"/>
</dbReference>
<comment type="subcellular location">
    <subcellularLocation>
        <location evidence="1">Cell membrane</location>
        <topology evidence="1">Multi-pass membrane protein</topology>
    </subcellularLocation>
</comment>
<protein>
    <submittedName>
        <fullName evidence="8">Cytochrome bd-I ubiquinol oxidase subunit 2 apoprotein</fullName>
    </submittedName>
</protein>
<gene>
    <name evidence="8" type="ORF">SAMN04488096_102259</name>
</gene>
<dbReference type="PANTHER" id="PTHR43141:SF4">
    <property type="entry name" value="CYTOCHROME BD2 SUBUNIT II"/>
    <property type="match status" value="1"/>
</dbReference>
<sequence>MLTVVLFFLFFSLFLYVLLAGADFGGGIIELFSLPKNQEKTKQTIYRVMGPIWEANHIWIIILIVIMWIAFPEYFNIFVVYLHIPITLMLLGITIRGVAFIFRHYDAVKGKSQTSYNVLFKMGSILSPLFLGVIFGGLVGGNINLHTTGANLGFKEIYIDGWFNTFSLLIGLFYTALCTFIASNFLIGEADDEHELNEYRKKASYSTIVLVLIGFIILLYGYFNEVAFVLDFLENPFSLLAVFISGVVLIPLWKMIKLKRKVWARVLAGVQVLLVLSAAMLAHFPDIIITSTKEVSILDGVAPDSVIFVLGIALIIGGSVILPGLFHLMKSFQLIKLFK</sequence>
<dbReference type="Pfam" id="PF02322">
    <property type="entry name" value="Cyt_bd_oxida_II"/>
    <property type="match status" value="1"/>
</dbReference>
<dbReference type="PANTHER" id="PTHR43141">
    <property type="entry name" value="CYTOCHROME BD2 SUBUNIT II"/>
    <property type="match status" value="1"/>
</dbReference>
<organism evidence="8 9">
    <name type="scientific">Mesonia phycicola</name>
    <dbReference type="NCBI Taxonomy" id="579105"/>
    <lineage>
        <taxon>Bacteria</taxon>
        <taxon>Pseudomonadati</taxon>
        <taxon>Bacteroidota</taxon>
        <taxon>Flavobacteriia</taxon>
        <taxon>Flavobacteriales</taxon>
        <taxon>Flavobacteriaceae</taxon>
        <taxon>Mesonia</taxon>
    </lineage>
</organism>
<dbReference type="GO" id="GO:0005886">
    <property type="term" value="C:plasma membrane"/>
    <property type="evidence" value="ECO:0007669"/>
    <property type="project" value="UniProtKB-SubCell"/>
</dbReference>
<dbReference type="GO" id="GO:0070069">
    <property type="term" value="C:cytochrome complex"/>
    <property type="evidence" value="ECO:0007669"/>
    <property type="project" value="TreeGrafter"/>
</dbReference>
<dbReference type="Proteomes" id="UP000184225">
    <property type="component" value="Unassembled WGS sequence"/>
</dbReference>
<comment type="similarity">
    <text evidence="2">Belongs to the cytochrome ubiquinol oxidase subunit 2 family.</text>
</comment>
<proteinExistence type="inferred from homology"/>
<evidence type="ECO:0000313" key="8">
    <source>
        <dbReference type="EMBL" id="SHI53263.1"/>
    </source>
</evidence>
<feature type="transmembrane region" description="Helical" evidence="7">
    <location>
        <begin position="123"/>
        <end position="141"/>
    </location>
</feature>
<name>A0A1M6BXB9_9FLAO</name>
<feature type="transmembrane region" description="Helical" evidence="7">
    <location>
        <begin position="305"/>
        <end position="329"/>
    </location>
</feature>
<accession>A0A1M6BXB9</accession>
<dbReference type="GO" id="GO:0016682">
    <property type="term" value="F:oxidoreductase activity, acting on diphenols and related substances as donors, oxygen as acceptor"/>
    <property type="evidence" value="ECO:0007669"/>
    <property type="project" value="TreeGrafter"/>
</dbReference>
<dbReference type="GO" id="GO:0009055">
    <property type="term" value="F:electron transfer activity"/>
    <property type="evidence" value="ECO:0007669"/>
    <property type="project" value="TreeGrafter"/>
</dbReference>
<evidence type="ECO:0000256" key="1">
    <source>
        <dbReference type="ARBA" id="ARBA00004651"/>
    </source>
</evidence>
<evidence type="ECO:0000256" key="4">
    <source>
        <dbReference type="ARBA" id="ARBA00022692"/>
    </source>
</evidence>
<dbReference type="AlphaFoldDB" id="A0A1M6BXB9"/>
<evidence type="ECO:0000256" key="2">
    <source>
        <dbReference type="ARBA" id="ARBA00007543"/>
    </source>
</evidence>
<evidence type="ECO:0000256" key="7">
    <source>
        <dbReference type="SAM" id="Phobius"/>
    </source>
</evidence>
<feature type="transmembrane region" description="Helical" evidence="7">
    <location>
        <begin position="262"/>
        <end position="285"/>
    </location>
</feature>
<reference evidence="8 9" key="1">
    <citation type="submission" date="2016-11" db="EMBL/GenBank/DDBJ databases">
        <authorList>
            <person name="Jaros S."/>
            <person name="Januszkiewicz K."/>
            <person name="Wedrychowicz H."/>
        </authorList>
    </citation>
    <scope>NUCLEOTIDE SEQUENCE [LARGE SCALE GENOMIC DNA]</scope>
    <source>
        <strain evidence="8 9">DSM 21425</strain>
    </source>
</reference>
<keyword evidence="9" id="KW-1185">Reference proteome</keyword>
<keyword evidence="5 7" id="KW-1133">Transmembrane helix</keyword>
<feature type="transmembrane region" description="Helical" evidence="7">
    <location>
        <begin position="52"/>
        <end position="71"/>
    </location>
</feature>
<keyword evidence="4 7" id="KW-0812">Transmembrane</keyword>
<evidence type="ECO:0000256" key="3">
    <source>
        <dbReference type="ARBA" id="ARBA00022475"/>
    </source>
</evidence>
<evidence type="ECO:0000256" key="5">
    <source>
        <dbReference type="ARBA" id="ARBA00022989"/>
    </source>
</evidence>
<dbReference type="STRING" id="579105.SAMN04488096_102259"/>
<dbReference type="InterPro" id="IPR003317">
    <property type="entry name" value="Cyt-d_oxidase_su2"/>
</dbReference>
<dbReference type="OrthoDB" id="9776710at2"/>
<feature type="transmembrane region" description="Helical" evidence="7">
    <location>
        <begin position="235"/>
        <end position="253"/>
    </location>
</feature>
<feature type="transmembrane region" description="Helical" evidence="7">
    <location>
        <begin position="161"/>
        <end position="182"/>
    </location>
</feature>